<organism evidence="1 2">
    <name type="scientific">Diploptera punctata</name>
    <name type="common">Pacific beetle cockroach</name>
    <dbReference type="NCBI Taxonomy" id="6984"/>
    <lineage>
        <taxon>Eukaryota</taxon>
        <taxon>Metazoa</taxon>
        <taxon>Ecdysozoa</taxon>
        <taxon>Arthropoda</taxon>
        <taxon>Hexapoda</taxon>
        <taxon>Insecta</taxon>
        <taxon>Pterygota</taxon>
        <taxon>Neoptera</taxon>
        <taxon>Polyneoptera</taxon>
        <taxon>Dictyoptera</taxon>
        <taxon>Blattodea</taxon>
        <taxon>Blaberoidea</taxon>
        <taxon>Blaberidae</taxon>
        <taxon>Diplopterinae</taxon>
        <taxon>Diploptera</taxon>
    </lineage>
</organism>
<dbReference type="Proteomes" id="UP001233999">
    <property type="component" value="Unassembled WGS sequence"/>
</dbReference>
<feature type="non-terminal residue" evidence="1">
    <location>
        <position position="333"/>
    </location>
</feature>
<dbReference type="AlphaFoldDB" id="A0AAD8AJG8"/>
<reference evidence="1" key="2">
    <citation type="submission" date="2023-05" db="EMBL/GenBank/DDBJ databases">
        <authorList>
            <person name="Fouks B."/>
        </authorList>
    </citation>
    <scope>NUCLEOTIDE SEQUENCE</scope>
    <source>
        <strain evidence="1">Stay&amp;Tobe</strain>
        <tissue evidence="1">Testes</tissue>
    </source>
</reference>
<name>A0AAD8AJG8_DIPPU</name>
<evidence type="ECO:0000313" key="1">
    <source>
        <dbReference type="EMBL" id="KAJ9600184.1"/>
    </source>
</evidence>
<feature type="non-terminal residue" evidence="1">
    <location>
        <position position="1"/>
    </location>
</feature>
<keyword evidence="2" id="KW-1185">Reference proteome</keyword>
<gene>
    <name evidence="1" type="ORF">L9F63_009518</name>
</gene>
<sequence length="333" mass="37487">EAGPGARAMFYRDTNTTSSTLGLPKSPSFHSGLDLVAAAADPGSNTVAGLSQISGNGAVISLELKKIPVCPDLCSVTPPAMAILERYTLSKSKEFQNLAKNPDIVPLAPIINPVTVILSKSTSSEQQELNTLNSDSTIFVNMRKRLHKITRLNMQDEKQSFSNLKLPEDKHTITFKPYYCLRCRIFKCYYINISIASVMGIRWTSSYTVISPEERIPKTISKEYVVNIINFLFFASPKQLENCKIIFNFWRRLIPECLATHINKLKIFSRKAIMVTKIGFHELTTLHGYILVLQFHMCDTSELLLFTGKKYLVFHRVSTTAKDKKYSLITCST</sequence>
<evidence type="ECO:0000313" key="2">
    <source>
        <dbReference type="Proteomes" id="UP001233999"/>
    </source>
</evidence>
<comment type="caution">
    <text evidence="1">The sequence shown here is derived from an EMBL/GenBank/DDBJ whole genome shotgun (WGS) entry which is preliminary data.</text>
</comment>
<protein>
    <submittedName>
        <fullName evidence="1">Uncharacterized protein</fullName>
    </submittedName>
</protein>
<accession>A0AAD8AJG8</accession>
<dbReference type="EMBL" id="JASPKZ010000445">
    <property type="protein sequence ID" value="KAJ9600184.1"/>
    <property type="molecule type" value="Genomic_DNA"/>
</dbReference>
<proteinExistence type="predicted"/>
<reference evidence="1" key="1">
    <citation type="journal article" date="2023" name="IScience">
        <title>Live-bearing cockroach genome reveals convergent evolutionary mechanisms linked to viviparity in insects and beyond.</title>
        <authorList>
            <person name="Fouks B."/>
            <person name="Harrison M.C."/>
            <person name="Mikhailova A.A."/>
            <person name="Marchal E."/>
            <person name="English S."/>
            <person name="Carruthers M."/>
            <person name="Jennings E.C."/>
            <person name="Chiamaka E.L."/>
            <person name="Frigard R.A."/>
            <person name="Pippel M."/>
            <person name="Attardo G.M."/>
            <person name="Benoit J.B."/>
            <person name="Bornberg-Bauer E."/>
            <person name="Tobe S.S."/>
        </authorList>
    </citation>
    <scope>NUCLEOTIDE SEQUENCE</scope>
    <source>
        <strain evidence="1">Stay&amp;Tobe</strain>
    </source>
</reference>